<keyword evidence="1" id="KW-1133">Transmembrane helix</keyword>
<proteinExistence type="predicted"/>
<feature type="domain" description="IPT/TIG" evidence="2">
    <location>
        <begin position="240"/>
        <end position="303"/>
    </location>
</feature>
<keyword evidence="1" id="KW-0472">Membrane</keyword>
<dbReference type="EMBL" id="BAABCW010000011">
    <property type="protein sequence ID" value="GAA3512136.1"/>
    <property type="molecule type" value="Genomic_DNA"/>
</dbReference>
<keyword evidence="1" id="KW-0812">Transmembrane</keyword>
<organism evidence="3 4">
    <name type="scientific">Aquimarina addita</name>
    <dbReference type="NCBI Taxonomy" id="870485"/>
    <lineage>
        <taxon>Bacteria</taxon>
        <taxon>Pseudomonadati</taxon>
        <taxon>Bacteroidota</taxon>
        <taxon>Flavobacteriia</taxon>
        <taxon>Flavobacteriales</taxon>
        <taxon>Flavobacteriaceae</taxon>
        <taxon>Aquimarina</taxon>
    </lineage>
</organism>
<comment type="caution">
    <text evidence="3">The sequence shown here is derived from an EMBL/GenBank/DDBJ whole genome shotgun (WGS) entry which is preliminary data.</text>
</comment>
<dbReference type="Gene3D" id="2.60.40.10">
    <property type="entry name" value="Immunoglobulins"/>
    <property type="match status" value="2"/>
</dbReference>
<dbReference type="RefSeq" id="WP_344928326.1">
    <property type="nucleotide sequence ID" value="NZ_BAABCW010000011.1"/>
</dbReference>
<dbReference type="InterPro" id="IPR014756">
    <property type="entry name" value="Ig_E-set"/>
</dbReference>
<dbReference type="SUPFAM" id="SSF81296">
    <property type="entry name" value="E set domains"/>
    <property type="match status" value="1"/>
</dbReference>
<dbReference type="InterPro" id="IPR002909">
    <property type="entry name" value="IPT_dom"/>
</dbReference>
<dbReference type="InterPro" id="IPR013783">
    <property type="entry name" value="Ig-like_fold"/>
</dbReference>
<reference evidence="4" key="1">
    <citation type="journal article" date="2019" name="Int. J. Syst. Evol. Microbiol.">
        <title>The Global Catalogue of Microorganisms (GCM) 10K type strain sequencing project: providing services to taxonomists for standard genome sequencing and annotation.</title>
        <authorList>
            <consortium name="The Broad Institute Genomics Platform"/>
            <consortium name="The Broad Institute Genome Sequencing Center for Infectious Disease"/>
            <person name="Wu L."/>
            <person name="Ma J."/>
        </authorList>
    </citation>
    <scope>NUCLEOTIDE SEQUENCE [LARGE SCALE GENOMIC DNA]</scope>
    <source>
        <strain evidence="4">JCM 17106</strain>
    </source>
</reference>
<sequence length="511" mass="55214">MKKTIKFFGNILVGSSMFGLMLIFLAISACDAEVEVEQTLEDINSVEPTITGFSPSSVNILETVTIEGTGLQFVDSVYVGDKLATISSLASSSTLTFIVPNDAPTGEKITVVNQVSRQGQDNLLVSGVSSENLTVNYPDPVITIPDTFVNESFVNQPVTFEGANLLGITSVTFAGIEAPVEFQNESVIVVNTPDMSKAIGEAGVDIVINYSTASGSASETIVSNFIVNIPLLTLNGFPTVISRDNNVTITGEDLQITETITVGGETVTIIEKESNEIVFSPPTTLVTGLYDVQLTDQEGNVTTQENVAYVHAKYIEFFDFANYSTTDVRDDGLLSISKINDVDSQPKIDGVPFGTEYLQMEYASLTGSTRARLYFGETTAGGGFSGSLNKSQLSELIGAEATFDNAYLHFWVRTVGNPNIKLYFGDSPRRELRITDSTPPGEWQLIAVNLTNFVTGGSIEDFHVRFAPGSGGELPKRHDVNWFIVSDQVLTEFGAIDTSDTISTDVFWKAQ</sequence>
<dbReference type="PROSITE" id="PS51257">
    <property type="entry name" value="PROKAR_LIPOPROTEIN"/>
    <property type="match status" value="1"/>
</dbReference>
<dbReference type="Proteomes" id="UP001500459">
    <property type="component" value="Unassembled WGS sequence"/>
</dbReference>
<gene>
    <name evidence="3" type="ORF">GCM10022393_27340</name>
</gene>
<evidence type="ECO:0000259" key="2">
    <source>
        <dbReference type="Pfam" id="PF01833"/>
    </source>
</evidence>
<feature type="domain" description="IPT/TIG" evidence="2">
    <location>
        <begin position="48"/>
        <end position="115"/>
    </location>
</feature>
<name>A0ABP6UMK6_9FLAO</name>
<feature type="domain" description="IPT/TIG" evidence="2">
    <location>
        <begin position="153"/>
        <end position="217"/>
    </location>
</feature>
<evidence type="ECO:0000256" key="1">
    <source>
        <dbReference type="SAM" id="Phobius"/>
    </source>
</evidence>
<feature type="transmembrane region" description="Helical" evidence="1">
    <location>
        <begin position="7"/>
        <end position="27"/>
    </location>
</feature>
<protein>
    <recommendedName>
        <fullName evidence="2">IPT/TIG domain-containing protein</fullName>
    </recommendedName>
</protein>
<evidence type="ECO:0000313" key="4">
    <source>
        <dbReference type="Proteomes" id="UP001500459"/>
    </source>
</evidence>
<accession>A0ABP6UMK6</accession>
<keyword evidence="4" id="KW-1185">Reference proteome</keyword>
<evidence type="ECO:0000313" key="3">
    <source>
        <dbReference type="EMBL" id="GAA3512136.1"/>
    </source>
</evidence>
<dbReference type="Pfam" id="PF01833">
    <property type="entry name" value="TIG"/>
    <property type="match status" value="3"/>
</dbReference>